<keyword evidence="4" id="KW-1185">Reference proteome</keyword>
<evidence type="ECO:0000259" key="2">
    <source>
        <dbReference type="Pfam" id="PF00561"/>
    </source>
</evidence>
<dbReference type="Gene3D" id="3.40.50.1820">
    <property type="entry name" value="alpha/beta hydrolase"/>
    <property type="match status" value="1"/>
</dbReference>
<feature type="domain" description="AB hydrolase-1" evidence="2">
    <location>
        <begin position="75"/>
        <end position="220"/>
    </location>
</feature>
<proteinExistence type="predicted"/>
<protein>
    <recommendedName>
        <fullName evidence="2">AB hydrolase-1 domain-containing protein</fullName>
    </recommendedName>
</protein>
<evidence type="ECO:0000256" key="1">
    <source>
        <dbReference type="SAM" id="SignalP"/>
    </source>
</evidence>
<dbReference type="InterPro" id="IPR000073">
    <property type="entry name" value="AB_hydrolase_1"/>
</dbReference>
<organism evidence="3 4">
    <name type="scientific">Phenylobacterium soli</name>
    <dbReference type="NCBI Taxonomy" id="2170551"/>
    <lineage>
        <taxon>Bacteria</taxon>
        <taxon>Pseudomonadati</taxon>
        <taxon>Pseudomonadota</taxon>
        <taxon>Alphaproteobacteria</taxon>
        <taxon>Caulobacterales</taxon>
        <taxon>Caulobacteraceae</taxon>
        <taxon>Phenylobacterium</taxon>
    </lineage>
</organism>
<name>A0A328AM03_9CAUL</name>
<dbReference type="PRINTS" id="PR00111">
    <property type="entry name" value="ABHYDROLASE"/>
</dbReference>
<dbReference type="EMBL" id="QFYQ01000001">
    <property type="protein sequence ID" value="RAK55461.1"/>
    <property type="molecule type" value="Genomic_DNA"/>
</dbReference>
<accession>A0A328AM03</accession>
<dbReference type="SUPFAM" id="SSF53474">
    <property type="entry name" value="alpha/beta-Hydrolases"/>
    <property type="match status" value="1"/>
</dbReference>
<comment type="caution">
    <text evidence="3">The sequence shown here is derived from an EMBL/GenBank/DDBJ whole genome shotgun (WGS) entry which is preliminary data.</text>
</comment>
<dbReference type="PANTHER" id="PTHR43798:SF33">
    <property type="entry name" value="HYDROLASE, PUTATIVE (AFU_ORTHOLOGUE AFUA_2G14860)-RELATED"/>
    <property type="match status" value="1"/>
</dbReference>
<feature type="signal peptide" evidence="1">
    <location>
        <begin position="1"/>
        <end position="36"/>
    </location>
</feature>
<reference evidence="4" key="1">
    <citation type="submission" date="2018-05" db="EMBL/GenBank/DDBJ databases">
        <authorList>
            <person name="Li X."/>
        </authorList>
    </citation>
    <scope>NUCLEOTIDE SEQUENCE [LARGE SCALE GENOMIC DNA]</scope>
    <source>
        <strain evidence="4">LX32</strain>
    </source>
</reference>
<keyword evidence="1" id="KW-0732">Signal</keyword>
<gene>
    <name evidence="3" type="ORF">DJ017_13525</name>
</gene>
<feature type="chain" id="PRO_5016352624" description="AB hydrolase-1 domain-containing protein" evidence="1">
    <location>
        <begin position="37"/>
        <end position="373"/>
    </location>
</feature>
<dbReference type="InterPro" id="IPR050266">
    <property type="entry name" value="AB_hydrolase_sf"/>
</dbReference>
<dbReference type="AlphaFoldDB" id="A0A328AM03"/>
<dbReference type="Proteomes" id="UP000249254">
    <property type="component" value="Unassembled WGS sequence"/>
</dbReference>
<evidence type="ECO:0000313" key="4">
    <source>
        <dbReference type="Proteomes" id="UP000249254"/>
    </source>
</evidence>
<sequence length="373" mass="39502">MCAQLPMRSSSRMSRPFPAALAGALLALLAAGAAIAAEPPPPRPEAVRPYLGPQHRVEVAKGRRLNLVCMGQGGPTVLFEAGGSDWSAIWALVQPAVGRGTTACAYDRAGLGYSDPAAAPRSPIAVVEDLHALVSAAGLARPLVLVGHSLGGFDAKLYATLYPEDIAGLVLLDPAEDRTWDRTRALANARFGARTAAKAELLDQRFLARLVDHFQSCGTAAREAGLDPASDLYRRCTDPVRPRLGPEIAAARVEVQKSAAYQAAQASEFAASVYADHSGDAAYARLFKPGVLGERPVVVLTHVEEPSDDPLDALDQAQGLALHRATAALSRRGVHRTVPNSSHNIEIDAPEVVIAAVQEVVGRVRAKPRGRRR</sequence>
<evidence type="ECO:0000313" key="3">
    <source>
        <dbReference type="EMBL" id="RAK55461.1"/>
    </source>
</evidence>
<dbReference type="PANTHER" id="PTHR43798">
    <property type="entry name" value="MONOACYLGLYCEROL LIPASE"/>
    <property type="match status" value="1"/>
</dbReference>
<dbReference type="Pfam" id="PF00561">
    <property type="entry name" value="Abhydrolase_1"/>
    <property type="match status" value="1"/>
</dbReference>
<dbReference type="GO" id="GO:0016020">
    <property type="term" value="C:membrane"/>
    <property type="evidence" value="ECO:0007669"/>
    <property type="project" value="TreeGrafter"/>
</dbReference>
<dbReference type="OrthoDB" id="7185741at2"/>
<dbReference type="InterPro" id="IPR029058">
    <property type="entry name" value="AB_hydrolase_fold"/>
</dbReference>